<dbReference type="InterPro" id="IPR017853">
    <property type="entry name" value="GH"/>
</dbReference>
<dbReference type="EMBL" id="JAUMIT010000006">
    <property type="protein sequence ID" value="MDO3695561.1"/>
    <property type="molecule type" value="Genomic_DNA"/>
</dbReference>
<dbReference type="PANTHER" id="PTHR34983">
    <property type="entry name" value="ARABINOGALACTAN ENDO-BETA-1,4-GALACTANASE A"/>
    <property type="match status" value="1"/>
</dbReference>
<evidence type="ECO:0000256" key="2">
    <source>
        <dbReference type="ARBA" id="ARBA00022801"/>
    </source>
</evidence>
<sequence>MNCKKLNHISHLSISLLLLSILMLSNCKEKKAAPFVIGADISFVPQNEARRGSTYKDINGNKKDVVEIMKEHHFNNIRLRLFVNPEAENGYSKKGFCGLEETIKMAKRAKDAGMNVTLDFHYSDTWADPDKQFKPMAWKGQTGKELENSLYNYTKMALNKFIKADAAPDIIQIGNEISHGMVWPEGKVLDNAKEEDWAALMGLYNAGEKACREVLPEAKLMIHLALGGQNNLCREFLDYMKKYDAEYDIIGLSYYERWHETYNDLKANLYDLSTRYNKPVCVAEYGASKENIKIINDIVRSVPNNLGYGTMAWEPTRVLFNREGKASKEIFSIYDDIHEQYSNPKSQPIVPPPFKRTIEIKKPVIGADISFVPQEESRGKKYSDKGVEKDVLEILKDNKFNYIRLRLFVDPDAEKGYSRGGQGFCGLEKTLEMAKRIKATGMKFLLDLHYSDTWADPGKQYKPASWEKINGSALEGQVYKYTNETIKKFIAEGVRPDMVQVGNEINNGMIWPQGKLPEGDEKLNPDEEWESFCVLLRCASAAVRAADPSIVVMVHIASGGQNKRSVAFFNKIISRDVKFDVIGQSYYPKHHGTLEDLEFNLNDLAKRYKKPIFVVEYSEKRKEVNDIVHNIPNGLGYGTFIWEATSTGWGGLFDRQGNTNEFMKIYPKIYSEYTK</sequence>
<dbReference type="EC" id="3.2.1.89" evidence="4"/>
<reference evidence="5" key="1">
    <citation type="submission" date="2023-07" db="EMBL/GenBank/DDBJ databases">
        <title>Wenyingzhuangia sp. chi5 genome sequencing and assembly.</title>
        <authorList>
            <person name="Park S."/>
        </authorList>
    </citation>
    <scope>NUCLEOTIDE SEQUENCE</scope>
    <source>
        <strain evidence="5">Chi5</strain>
    </source>
</reference>
<name>A0ABT8VUB5_9FLAO</name>
<proteinExistence type="inferred from homology"/>
<comment type="caution">
    <text evidence="5">The sequence shown here is derived from an EMBL/GenBank/DDBJ whole genome shotgun (WGS) entry which is preliminary data.</text>
</comment>
<gene>
    <name evidence="5" type="ORF">QVZ41_11990</name>
</gene>
<dbReference type="Proteomes" id="UP001168642">
    <property type="component" value="Unassembled WGS sequence"/>
</dbReference>
<dbReference type="Gene3D" id="3.20.20.80">
    <property type="entry name" value="Glycosidases"/>
    <property type="match status" value="2"/>
</dbReference>
<dbReference type="InterPro" id="IPR011683">
    <property type="entry name" value="Glyco_hydro_53"/>
</dbReference>
<protein>
    <recommendedName>
        <fullName evidence="4">Arabinogalactan endo-beta-1,4-galactanase</fullName>
        <ecNumber evidence="4">3.2.1.89</ecNumber>
    </recommendedName>
</protein>
<comment type="catalytic activity">
    <reaction evidence="4">
        <text>The enzyme specifically hydrolyzes (1-&gt;4)-beta-D-galactosidic linkages in type I arabinogalactans.</text>
        <dbReference type="EC" id="3.2.1.89"/>
    </reaction>
</comment>
<dbReference type="RefSeq" id="WP_302884834.1">
    <property type="nucleotide sequence ID" value="NZ_JAUMIT010000006.1"/>
</dbReference>
<evidence type="ECO:0000256" key="3">
    <source>
        <dbReference type="ARBA" id="ARBA00023295"/>
    </source>
</evidence>
<evidence type="ECO:0000256" key="4">
    <source>
        <dbReference type="RuleBase" id="RU361192"/>
    </source>
</evidence>
<dbReference type="SUPFAM" id="SSF51445">
    <property type="entry name" value="(Trans)glycosidases"/>
    <property type="match status" value="2"/>
</dbReference>
<comment type="similarity">
    <text evidence="1 4">Belongs to the glycosyl hydrolase 53 family.</text>
</comment>
<evidence type="ECO:0000313" key="6">
    <source>
        <dbReference type="Proteomes" id="UP001168642"/>
    </source>
</evidence>
<evidence type="ECO:0000313" key="5">
    <source>
        <dbReference type="EMBL" id="MDO3695561.1"/>
    </source>
</evidence>
<accession>A0ABT8VUB5</accession>
<keyword evidence="6" id="KW-1185">Reference proteome</keyword>
<dbReference type="GO" id="GO:0016787">
    <property type="term" value="F:hydrolase activity"/>
    <property type="evidence" value="ECO:0007669"/>
    <property type="project" value="UniProtKB-KW"/>
</dbReference>
<dbReference type="Pfam" id="PF07745">
    <property type="entry name" value="Glyco_hydro_53"/>
    <property type="match status" value="2"/>
</dbReference>
<keyword evidence="3 4" id="KW-0326">Glycosidase</keyword>
<keyword evidence="2 4" id="KW-0378">Hydrolase</keyword>
<evidence type="ECO:0000256" key="1">
    <source>
        <dbReference type="ARBA" id="ARBA00010687"/>
    </source>
</evidence>
<dbReference type="PANTHER" id="PTHR34983:SF2">
    <property type="entry name" value="ENDO-BETA-1,4-GALACTANASE"/>
    <property type="match status" value="1"/>
</dbReference>
<organism evidence="5 6">
    <name type="scientific">Wenyingzhuangia gilva</name>
    <dbReference type="NCBI Taxonomy" id="3057677"/>
    <lineage>
        <taxon>Bacteria</taxon>
        <taxon>Pseudomonadati</taxon>
        <taxon>Bacteroidota</taxon>
        <taxon>Flavobacteriia</taxon>
        <taxon>Flavobacteriales</taxon>
        <taxon>Flavobacteriaceae</taxon>
        <taxon>Wenyingzhuangia</taxon>
    </lineage>
</organism>